<feature type="transmembrane region" description="Helical" evidence="1">
    <location>
        <begin position="12"/>
        <end position="29"/>
    </location>
</feature>
<keyword evidence="3" id="KW-1185">Reference proteome</keyword>
<dbReference type="Proteomes" id="UP000441399">
    <property type="component" value="Unassembled WGS sequence"/>
</dbReference>
<reference evidence="2 3" key="1">
    <citation type="submission" date="2019-11" db="EMBL/GenBank/DDBJ databases">
        <authorList>
            <person name="Holert J."/>
        </authorList>
    </citation>
    <scope>NUCLEOTIDE SEQUENCE [LARGE SCALE GENOMIC DNA]</scope>
    <source>
        <strain evidence="2">SB11_3</strain>
    </source>
</reference>
<keyword evidence="1" id="KW-0472">Membrane</keyword>
<name>A0A5S9QWU7_9GAMM</name>
<accession>A0A5S9QWU7</accession>
<keyword evidence="1" id="KW-0812">Transmembrane</keyword>
<sequence>MNQKKQDHSNFWIQFVAVSLLFIIGVAVFEQDNIQLTKKLKQ</sequence>
<gene>
    <name evidence="2" type="ORF">OPDIPICF_02789</name>
</gene>
<keyword evidence="1" id="KW-1133">Transmembrane helix</keyword>
<evidence type="ECO:0000313" key="3">
    <source>
        <dbReference type="Proteomes" id="UP000441399"/>
    </source>
</evidence>
<evidence type="ECO:0000256" key="1">
    <source>
        <dbReference type="SAM" id="Phobius"/>
    </source>
</evidence>
<dbReference type="AlphaFoldDB" id="A0A5S9QWU7"/>
<dbReference type="EMBL" id="CACSIO010000045">
    <property type="protein sequence ID" value="CAA0123080.1"/>
    <property type="molecule type" value="Genomic_DNA"/>
</dbReference>
<organism evidence="2 3">
    <name type="scientific">BD1-7 clade bacterium</name>
    <dbReference type="NCBI Taxonomy" id="2029982"/>
    <lineage>
        <taxon>Bacteria</taxon>
        <taxon>Pseudomonadati</taxon>
        <taxon>Pseudomonadota</taxon>
        <taxon>Gammaproteobacteria</taxon>
        <taxon>Cellvibrionales</taxon>
        <taxon>Spongiibacteraceae</taxon>
        <taxon>BD1-7 clade</taxon>
    </lineage>
</organism>
<evidence type="ECO:0000313" key="2">
    <source>
        <dbReference type="EMBL" id="CAA0123080.1"/>
    </source>
</evidence>
<proteinExistence type="predicted"/>
<protein>
    <submittedName>
        <fullName evidence="2">Uncharacterized protein</fullName>
    </submittedName>
</protein>